<name>A0A7R8WDZ3_9CRUS</name>
<organism evidence="6">
    <name type="scientific">Cyprideis torosa</name>
    <dbReference type="NCBI Taxonomy" id="163714"/>
    <lineage>
        <taxon>Eukaryota</taxon>
        <taxon>Metazoa</taxon>
        <taxon>Ecdysozoa</taxon>
        <taxon>Arthropoda</taxon>
        <taxon>Crustacea</taxon>
        <taxon>Oligostraca</taxon>
        <taxon>Ostracoda</taxon>
        <taxon>Podocopa</taxon>
        <taxon>Podocopida</taxon>
        <taxon>Cytherocopina</taxon>
        <taxon>Cytheroidea</taxon>
        <taxon>Cytherideidae</taxon>
        <taxon>Cyprideis</taxon>
    </lineage>
</organism>
<dbReference type="Gene3D" id="3.30.470.160">
    <property type="entry name" value="Inositol polyphosphate kinase"/>
    <property type="match status" value="1"/>
</dbReference>
<dbReference type="GO" id="GO:0005634">
    <property type="term" value="C:nucleus"/>
    <property type="evidence" value="ECO:0007669"/>
    <property type="project" value="TreeGrafter"/>
</dbReference>
<dbReference type="GO" id="GO:0000828">
    <property type="term" value="F:inositol hexakisphosphate kinase activity"/>
    <property type="evidence" value="ECO:0007669"/>
    <property type="project" value="TreeGrafter"/>
</dbReference>
<evidence type="ECO:0000256" key="2">
    <source>
        <dbReference type="ARBA" id="ARBA00022679"/>
    </source>
</evidence>
<reference evidence="6" key="1">
    <citation type="submission" date="2020-11" db="EMBL/GenBank/DDBJ databases">
        <authorList>
            <person name="Tran Van P."/>
        </authorList>
    </citation>
    <scope>NUCLEOTIDE SEQUENCE</scope>
</reference>
<sequence>MPKEELREEVEAQKVFLEPFIHQVGGHNSILYIDNANVCKPLIKRERRFYENLPELMKPFTPTYRGVIEVDVLEDDKGYIQLMTAVSKNSSGSKQSPGSTSPRRRIRLRRSGSIEFEPRLLDVRFEGKEKTNGEGTPINPWVIRCQQKLLGNMMKAPLPSEGALSGAADATWSKSSGVKRNREFLVLENLTSKYEYPCILDLKMGTRQYGDDAPPDKIKRHCDRVTSSTSGVLGVRICGMQVYDPVTTKFRCWDKYHGRSLTVAGFKEAIVRFLQNGNRIRVDLIPAMIDKLTHLTEVLEGLDSFRFYSSSLLILYEGAPTSLASVSGSCEVSPTSSIADASTSPCGHIGVDVRMIDFAHATYNGFYGDQSLHVGVDKGYIFGMENLRAILGEILEENDS</sequence>
<dbReference type="OrthoDB" id="2573163at2759"/>
<evidence type="ECO:0000256" key="1">
    <source>
        <dbReference type="ARBA" id="ARBA00007374"/>
    </source>
</evidence>
<comment type="similarity">
    <text evidence="1 4">Belongs to the inositol phosphokinase (IPK) family.</text>
</comment>
<dbReference type="EC" id="2.7.-.-" evidence="4"/>
<evidence type="ECO:0000256" key="5">
    <source>
        <dbReference type="SAM" id="MobiDB-lite"/>
    </source>
</evidence>
<dbReference type="InterPro" id="IPR005522">
    <property type="entry name" value="IPK"/>
</dbReference>
<dbReference type="GO" id="GO:0005737">
    <property type="term" value="C:cytoplasm"/>
    <property type="evidence" value="ECO:0007669"/>
    <property type="project" value="TreeGrafter"/>
</dbReference>
<dbReference type="GO" id="GO:0046854">
    <property type="term" value="P:phosphatidylinositol phosphate biosynthetic process"/>
    <property type="evidence" value="ECO:0007669"/>
    <property type="project" value="TreeGrafter"/>
</dbReference>
<protein>
    <recommendedName>
        <fullName evidence="4">Kinase</fullName>
        <ecNumber evidence="4">2.7.-.-</ecNumber>
    </recommendedName>
</protein>
<dbReference type="PANTHER" id="PTHR12400:SF21">
    <property type="entry name" value="KINASE"/>
    <property type="match status" value="1"/>
</dbReference>
<dbReference type="GO" id="GO:0032958">
    <property type="term" value="P:inositol phosphate biosynthetic process"/>
    <property type="evidence" value="ECO:0007669"/>
    <property type="project" value="InterPro"/>
</dbReference>
<dbReference type="Pfam" id="PF03770">
    <property type="entry name" value="IPK"/>
    <property type="match status" value="1"/>
</dbReference>
<dbReference type="EMBL" id="OB661951">
    <property type="protein sequence ID" value="CAD7229232.1"/>
    <property type="molecule type" value="Genomic_DNA"/>
</dbReference>
<evidence type="ECO:0000313" key="6">
    <source>
        <dbReference type="EMBL" id="CAD7229232.1"/>
    </source>
</evidence>
<keyword evidence="3 4" id="KW-0418">Kinase</keyword>
<keyword evidence="2 4" id="KW-0808">Transferase</keyword>
<proteinExistence type="inferred from homology"/>
<dbReference type="PANTHER" id="PTHR12400">
    <property type="entry name" value="INOSITOL POLYPHOSPHATE KINASE"/>
    <property type="match status" value="1"/>
</dbReference>
<evidence type="ECO:0000256" key="4">
    <source>
        <dbReference type="RuleBase" id="RU363090"/>
    </source>
</evidence>
<accession>A0A7R8WDZ3</accession>
<dbReference type="AlphaFoldDB" id="A0A7R8WDZ3"/>
<gene>
    <name evidence="6" type="ORF">CTOB1V02_LOCUS7105</name>
</gene>
<evidence type="ECO:0000256" key="3">
    <source>
        <dbReference type="ARBA" id="ARBA00022777"/>
    </source>
</evidence>
<dbReference type="SUPFAM" id="SSF56104">
    <property type="entry name" value="SAICAR synthase-like"/>
    <property type="match status" value="1"/>
</dbReference>
<feature type="region of interest" description="Disordered" evidence="5">
    <location>
        <begin position="85"/>
        <end position="107"/>
    </location>
</feature>
<feature type="compositionally biased region" description="Low complexity" evidence="5">
    <location>
        <begin position="87"/>
        <end position="101"/>
    </location>
</feature>
<dbReference type="InterPro" id="IPR038286">
    <property type="entry name" value="IPK_sf"/>
</dbReference>